<sequence>MSFQYKPVALRYQTKSEVYASSGIHIFTNNDDFILTINHIPKISNYQILINEFDNQDDDVYWRVGVLEREIVTDGIKFGDVSGFDLFPADSFSRHRDGISLLMIKLKEKKVERKGLEELRVGDNRNVKEVKILSYPFNLTNSLIFKDFVSQGYITNRVRPGWYLSDIRYVENMNGGVVLNADNGNVVGLVYGNLRKRNGDGDLLLIIDIHVILKHINISPIPQPQITPPPTPEPQQNIDNNLQNQKKSVIPLVTTSLSQSPTSTSRSSSSMTNSTSMENRRYHWDEAQ</sequence>
<reference evidence="2 3" key="1">
    <citation type="submission" date="2013-02" db="EMBL/GenBank/DDBJ databases">
        <title>Genome sequence of Candida maltosa Xu316, a potential industrial strain for xylitol and ethanol production.</title>
        <authorList>
            <person name="Yu J."/>
            <person name="Wang Q."/>
            <person name="Geng X."/>
            <person name="Bao W."/>
            <person name="He P."/>
            <person name="Cai J."/>
        </authorList>
    </citation>
    <scope>NUCLEOTIDE SEQUENCE [LARGE SCALE GENOMIC DNA]</scope>
    <source>
        <strain evidence="3">Xu316</strain>
    </source>
</reference>
<proteinExistence type="predicted"/>
<feature type="region of interest" description="Disordered" evidence="1">
    <location>
        <begin position="249"/>
        <end position="288"/>
    </location>
</feature>
<evidence type="ECO:0008006" key="4">
    <source>
        <dbReference type="Google" id="ProtNLM"/>
    </source>
</evidence>
<dbReference type="GO" id="GO:0005777">
    <property type="term" value="C:peroxisome"/>
    <property type="evidence" value="ECO:0007669"/>
    <property type="project" value="InterPro"/>
</dbReference>
<feature type="compositionally biased region" description="Basic and acidic residues" evidence="1">
    <location>
        <begin position="278"/>
        <end position="288"/>
    </location>
</feature>
<dbReference type="GO" id="GO:0016485">
    <property type="term" value="P:protein processing"/>
    <property type="evidence" value="ECO:0007669"/>
    <property type="project" value="InterPro"/>
</dbReference>
<evidence type="ECO:0000256" key="1">
    <source>
        <dbReference type="SAM" id="MobiDB-lite"/>
    </source>
</evidence>
<organism evidence="2 3">
    <name type="scientific">Candida maltosa (strain Xu316)</name>
    <name type="common">Yeast</name>
    <dbReference type="NCBI Taxonomy" id="1245528"/>
    <lineage>
        <taxon>Eukaryota</taxon>
        <taxon>Fungi</taxon>
        <taxon>Dikarya</taxon>
        <taxon>Ascomycota</taxon>
        <taxon>Saccharomycotina</taxon>
        <taxon>Pichiomycetes</taxon>
        <taxon>Debaryomycetaceae</taxon>
        <taxon>Candida/Lodderomyces clade</taxon>
        <taxon>Candida</taxon>
    </lineage>
</organism>
<dbReference type="HOGENOM" id="CLU_966425_0_0_1"/>
<dbReference type="AlphaFoldDB" id="M3JDS0"/>
<protein>
    <recommendedName>
        <fullName evidence="4">Serine protease</fullName>
    </recommendedName>
</protein>
<dbReference type="GO" id="GO:0031998">
    <property type="term" value="P:regulation of fatty acid beta-oxidation"/>
    <property type="evidence" value="ECO:0007669"/>
    <property type="project" value="TreeGrafter"/>
</dbReference>
<dbReference type="PANTHER" id="PTHR21004:SF0">
    <property type="entry name" value="PEROXISOMAL LEADER PEPTIDE-PROCESSING PROTEASE"/>
    <property type="match status" value="1"/>
</dbReference>
<comment type="caution">
    <text evidence="2">The sequence shown here is derived from an EMBL/GenBank/DDBJ whole genome shotgun (WGS) entry which is preliminary data.</text>
</comment>
<dbReference type="STRING" id="1245528.M3JDS0"/>
<dbReference type="InterPro" id="IPR039245">
    <property type="entry name" value="TYSND1/DEG15"/>
</dbReference>
<dbReference type="SUPFAM" id="SSF50494">
    <property type="entry name" value="Trypsin-like serine proteases"/>
    <property type="match status" value="1"/>
</dbReference>
<feature type="compositionally biased region" description="Low complexity" evidence="1">
    <location>
        <begin position="254"/>
        <end position="276"/>
    </location>
</feature>
<dbReference type="eggNOG" id="ENOG502S5HP">
    <property type="taxonomic scope" value="Eukaryota"/>
</dbReference>
<dbReference type="Proteomes" id="UP000011777">
    <property type="component" value="Unassembled WGS sequence"/>
</dbReference>
<keyword evidence="3" id="KW-1185">Reference proteome</keyword>
<evidence type="ECO:0000313" key="3">
    <source>
        <dbReference type="Proteomes" id="UP000011777"/>
    </source>
</evidence>
<dbReference type="InterPro" id="IPR009003">
    <property type="entry name" value="Peptidase_S1_PA"/>
</dbReference>
<dbReference type="EMBL" id="AOGT01000290">
    <property type="protein sequence ID" value="EMG50348.1"/>
    <property type="molecule type" value="Genomic_DNA"/>
</dbReference>
<dbReference type="GO" id="GO:0004252">
    <property type="term" value="F:serine-type endopeptidase activity"/>
    <property type="evidence" value="ECO:0007669"/>
    <property type="project" value="InterPro"/>
</dbReference>
<accession>M3JDS0</accession>
<evidence type="ECO:0000313" key="2">
    <source>
        <dbReference type="EMBL" id="EMG50348.1"/>
    </source>
</evidence>
<gene>
    <name evidence="2" type="ORF">G210_4600</name>
</gene>
<dbReference type="OrthoDB" id="17845at2759"/>
<dbReference type="PANTHER" id="PTHR21004">
    <property type="entry name" value="SERINE PROTEASE-RELATED"/>
    <property type="match status" value="1"/>
</dbReference>
<name>M3JDS0_CANMX</name>